<keyword evidence="2" id="KW-0732">Signal</keyword>
<name>A0A7M7GMK0_APIME</name>
<dbReference type="OrthoDB" id="6423999at2759"/>
<feature type="compositionally biased region" description="Basic and acidic residues" evidence="1">
    <location>
        <begin position="65"/>
        <end position="80"/>
    </location>
</feature>
<feature type="region of interest" description="Disordered" evidence="1">
    <location>
        <begin position="217"/>
        <end position="236"/>
    </location>
</feature>
<dbReference type="EnsemblMetazoa" id="XM_006557840">
    <property type="protein sequence ID" value="XP_006557903"/>
    <property type="gene ID" value="LOC100576994"/>
</dbReference>
<dbReference type="Proteomes" id="UP000005203">
    <property type="component" value="Linkage group LG13"/>
</dbReference>
<dbReference type="AlphaFoldDB" id="A0A7M7GMK0"/>
<organism evidence="3">
    <name type="scientific">Apis mellifera</name>
    <name type="common">Honeybee</name>
    <dbReference type="NCBI Taxonomy" id="7460"/>
    <lineage>
        <taxon>Eukaryota</taxon>
        <taxon>Metazoa</taxon>
        <taxon>Ecdysozoa</taxon>
        <taxon>Arthropoda</taxon>
        <taxon>Hexapoda</taxon>
        <taxon>Insecta</taxon>
        <taxon>Pterygota</taxon>
        <taxon>Neoptera</taxon>
        <taxon>Endopterygota</taxon>
        <taxon>Hymenoptera</taxon>
        <taxon>Apocrita</taxon>
        <taxon>Aculeata</taxon>
        <taxon>Apoidea</taxon>
        <taxon>Anthophila</taxon>
        <taxon>Apidae</taxon>
        <taxon>Apis</taxon>
    </lineage>
</organism>
<gene>
    <name evidence="5" type="primary">LOC100576994</name>
</gene>
<evidence type="ECO:0000313" key="4">
    <source>
        <dbReference type="Proteomes" id="UP000005203"/>
    </source>
</evidence>
<feature type="compositionally biased region" description="Low complexity" evidence="1">
    <location>
        <begin position="81"/>
        <end position="95"/>
    </location>
</feature>
<reference evidence="3" key="1">
    <citation type="submission" date="2021-01" db="UniProtKB">
        <authorList>
            <consortium name="EnsemblMetazoa"/>
        </authorList>
    </citation>
    <scope>IDENTIFICATION</scope>
    <source>
        <strain evidence="3">DH4</strain>
    </source>
</reference>
<protein>
    <submittedName>
        <fullName evidence="5">Uncharacterized protein LOC100576994 isoform X1</fullName>
    </submittedName>
</protein>
<accession>A0A7M7GMK0</accession>
<sequence>MSQFICALLTYSVICCSLAKSNEFVTSSEFVKKQSENKSLANIVRNKNSSKSYLNSIVSGNEKFDRLDKQSRASDQRSESKGSSCCGSKYGSNSSMRPDSYYSRIPVENNRYPIKFDERLPIDRISRYGWQTQGSSAGSTKRPGSVFYEGSIIGDSIRFGSRPNYGSESSRKPNGYDSSVSGEYGYVNNGYGGYSFNRPTNYGGSGSSYGISGTFANGEEFGPVEPNHPEGHAPSHPNIQAQKAVALKALAGVALIGAAAALATNPVLLPLGVVSGRRKRSSVKDKDAYMNYILANLKSNITKKENGNETSLTPPCIARFTCEIQWNYWFNHRKDVDFFIGKLALERQLNNLLLNNISKELENVRIKKLLKTATIIGSNGGNCNILTCTLIKNKKAKNLSIFKF</sequence>
<feature type="chain" id="PRO_5044659410" evidence="2">
    <location>
        <begin position="20"/>
        <end position="404"/>
    </location>
</feature>
<feature type="region of interest" description="Disordered" evidence="1">
    <location>
        <begin position="65"/>
        <end position="102"/>
    </location>
</feature>
<evidence type="ECO:0000256" key="1">
    <source>
        <dbReference type="SAM" id="MobiDB-lite"/>
    </source>
</evidence>
<evidence type="ECO:0000256" key="2">
    <source>
        <dbReference type="SAM" id="SignalP"/>
    </source>
</evidence>
<dbReference type="RefSeq" id="XP_006557903.3">
    <property type="nucleotide sequence ID" value="XM_006557840.3"/>
</dbReference>
<feature type="signal peptide" evidence="2">
    <location>
        <begin position="1"/>
        <end position="19"/>
    </location>
</feature>
<reference evidence="5" key="2">
    <citation type="submission" date="2025-04" db="UniProtKB">
        <authorList>
            <consortium name="RefSeq"/>
        </authorList>
    </citation>
    <scope>IDENTIFICATION</scope>
    <source>
        <strain evidence="5">DH4</strain>
        <tissue evidence="5">Whole body</tissue>
    </source>
</reference>
<evidence type="ECO:0000313" key="5">
    <source>
        <dbReference type="RefSeq" id="XP_006557903.3"/>
    </source>
</evidence>
<feature type="region of interest" description="Disordered" evidence="1">
    <location>
        <begin position="159"/>
        <end position="179"/>
    </location>
</feature>
<keyword evidence="4" id="KW-1185">Reference proteome</keyword>
<evidence type="ECO:0000313" key="3">
    <source>
        <dbReference type="EnsemblMetazoa" id="XP_006557903"/>
    </source>
</evidence>
<dbReference type="KEGG" id="ame:100576994"/>
<proteinExistence type="predicted"/>
<accession>A0A8B6YUG0</accession>
<dbReference type="GeneID" id="100576994"/>